<proteinExistence type="predicted"/>
<keyword evidence="2" id="KW-1185">Reference proteome</keyword>
<accession>A0AAD7ZXE4</accession>
<comment type="caution">
    <text evidence="1">The sequence shown here is derived from an EMBL/GenBank/DDBJ whole genome shotgun (WGS) entry which is preliminary data.</text>
</comment>
<reference evidence="1" key="2">
    <citation type="submission" date="2023-05" db="EMBL/GenBank/DDBJ databases">
        <authorList>
            <person name="Fouks B."/>
        </authorList>
    </citation>
    <scope>NUCLEOTIDE SEQUENCE</scope>
    <source>
        <strain evidence="1">Stay&amp;Tobe</strain>
        <tissue evidence="1">Testes</tissue>
    </source>
</reference>
<dbReference type="AlphaFoldDB" id="A0AAD7ZXE4"/>
<reference evidence="1" key="1">
    <citation type="journal article" date="2023" name="IScience">
        <title>Live-bearing cockroach genome reveals convergent evolutionary mechanisms linked to viviparity in insects and beyond.</title>
        <authorList>
            <person name="Fouks B."/>
            <person name="Harrison M.C."/>
            <person name="Mikhailova A.A."/>
            <person name="Marchal E."/>
            <person name="English S."/>
            <person name="Carruthers M."/>
            <person name="Jennings E.C."/>
            <person name="Chiamaka E.L."/>
            <person name="Frigard R.A."/>
            <person name="Pippel M."/>
            <person name="Attardo G.M."/>
            <person name="Benoit J.B."/>
            <person name="Bornberg-Bauer E."/>
            <person name="Tobe S.S."/>
        </authorList>
    </citation>
    <scope>NUCLEOTIDE SEQUENCE</scope>
    <source>
        <strain evidence="1">Stay&amp;Tobe</strain>
    </source>
</reference>
<protein>
    <submittedName>
        <fullName evidence="1">Uncharacterized protein</fullName>
    </submittedName>
</protein>
<name>A0AAD7ZXE4_DIPPU</name>
<dbReference type="Proteomes" id="UP001233999">
    <property type="component" value="Unassembled WGS sequence"/>
</dbReference>
<gene>
    <name evidence="1" type="ORF">L9F63_019014</name>
</gene>
<dbReference type="EMBL" id="JASPKZ010006088">
    <property type="protein sequence ID" value="KAJ9587558.1"/>
    <property type="molecule type" value="Genomic_DNA"/>
</dbReference>
<evidence type="ECO:0000313" key="1">
    <source>
        <dbReference type="EMBL" id="KAJ9587558.1"/>
    </source>
</evidence>
<evidence type="ECO:0000313" key="2">
    <source>
        <dbReference type="Proteomes" id="UP001233999"/>
    </source>
</evidence>
<feature type="non-terminal residue" evidence="1">
    <location>
        <position position="87"/>
    </location>
</feature>
<sequence>SIFMANYLFCIADKNEIKNYLIVSSAGDMNAHYEDSNTCLVFIIARVSPSHSAGEIIHYFYQQQHREQRSLAGRRWDEVIFGAYAPQ</sequence>
<feature type="non-terminal residue" evidence="1">
    <location>
        <position position="1"/>
    </location>
</feature>
<organism evidence="1 2">
    <name type="scientific">Diploptera punctata</name>
    <name type="common">Pacific beetle cockroach</name>
    <dbReference type="NCBI Taxonomy" id="6984"/>
    <lineage>
        <taxon>Eukaryota</taxon>
        <taxon>Metazoa</taxon>
        <taxon>Ecdysozoa</taxon>
        <taxon>Arthropoda</taxon>
        <taxon>Hexapoda</taxon>
        <taxon>Insecta</taxon>
        <taxon>Pterygota</taxon>
        <taxon>Neoptera</taxon>
        <taxon>Polyneoptera</taxon>
        <taxon>Dictyoptera</taxon>
        <taxon>Blattodea</taxon>
        <taxon>Blaberoidea</taxon>
        <taxon>Blaberidae</taxon>
        <taxon>Diplopterinae</taxon>
        <taxon>Diploptera</taxon>
    </lineage>
</organism>